<comment type="caution">
    <text evidence="1">The sequence shown here is derived from an EMBL/GenBank/DDBJ whole genome shotgun (WGS) entry which is preliminary data.</text>
</comment>
<dbReference type="AlphaFoldDB" id="A0AA91EBW2"/>
<gene>
    <name evidence="1" type="ORF">M993_03555</name>
</gene>
<sequence>MDVHGMFVDALNEKAKQFCLKLGFIALTGNNANSLSTQPNPSKSCSRINRVSHNSHAYFLAFD</sequence>
<keyword evidence="2" id="KW-1185">Reference proteome</keyword>
<protein>
    <submittedName>
        <fullName evidence="1">Uncharacterized protein</fullName>
    </submittedName>
</protein>
<dbReference type="Proteomes" id="UP000078431">
    <property type="component" value="Unassembled WGS sequence"/>
</dbReference>
<reference evidence="1 2" key="1">
    <citation type="submission" date="2016-04" db="EMBL/GenBank/DDBJ databases">
        <title>ATOL: Assembling a taxonomically balanced genome-scale reconstruction of the evolutionary history of the Enterobacteriaceae.</title>
        <authorList>
            <person name="Plunkett G.III."/>
            <person name="Neeno-Eckwall E.C."/>
            <person name="Glasner J.D."/>
            <person name="Perna N.T."/>
        </authorList>
    </citation>
    <scope>NUCLEOTIDE SEQUENCE [LARGE SCALE GENOMIC DNA]</scope>
    <source>
        <strain evidence="1 2">ATCC 12841</strain>
    </source>
</reference>
<dbReference type="EMBL" id="LXEX01000054">
    <property type="protein sequence ID" value="OAT57811.1"/>
    <property type="molecule type" value="Genomic_DNA"/>
</dbReference>
<name>A0AA91EBW2_9GAMM</name>
<accession>A0AA91EBW2</accession>
<evidence type="ECO:0000313" key="2">
    <source>
        <dbReference type="Proteomes" id="UP000078431"/>
    </source>
</evidence>
<proteinExistence type="predicted"/>
<organism evidence="1 2">
    <name type="scientific">Obesumbacterium proteus ATCC 12841</name>
    <dbReference type="NCBI Taxonomy" id="1354268"/>
    <lineage>
        <taxon>Bacteria</taxon>
        <taxon>Pseudomonadati</taxon>
        <taxon>Pseudomonadota</taxon>
        <taxon>Gammaproteobacteria</taxon>
        <taxon>Enterobacterales</taxon>
        <taxon>Hafniaceae</taxon>
        <taxon>Obesumbacterium</taxon>
    </lineage>
</organism>
<evidence type="ECO:0000313" key="1">
    <source>
        <dbReference type="EMBL" id="OAT57811.1"/>
    </source>
</evidence>